<reference evidence="2" key="1">
    <citation type="journal article" date="2021" name="Mol. Ecol. Resour.">
        <title>Apolygus lucorum genome provides insights into omnivorousness and mesophyll feeding.</title>
        <authorList>
            <person name="Liu Y."/>
            <person name="Liu H."/>
            <person name="Wang H."/>
            <person name="Huang T."/>
            <person name="Liu B."/>
            <person name="Yang B."/>
            <person name="Yin L."/>
            <person name="Li B."/>
            <person name="Zhang Y."/>
            <person name="Zhang S."/>
            <person name="Jiang F."/>
            <person name="Zhang X."/>
            <person name="Ren Y."/>
            <person name="Wang B."/>
            <person name="Wang S."/>
            <person name="Lu Y."/>
            <person name="Wu K."/>
            <person name="Fan W."/>
            <person name="Wang G."/>
        </authorList>
    </citation>
    <scope>NUCLEOTIDE SEQUENCE</scope>
    <source>
        <strain evidence="2">12Hb</strain>
    </source>
</reference>
<dbReference type="Proteomes" id="UP000466442">
    <property type="component" value="Unassembled WGS sequence"/>
</dbReference>
<feature type="compositionally biased region" description="Basic and acidic residues" evidence="1">
    <location>
        <begin position="97"/>
        <end position="112"/>
    </location>
</feature>
<name>A0A6A4K4W5_APOLU</name>
<keyword evidence="3" id="KW-1185">Reference proteome</keyword>
<accession>A0A6A4K4W5</accession>
<protein>
    <submittedName>
        <fullName evidence="2">Uncharacterized protein</fullName>
    </submittedName>
</protein>
<sequence length="285" mass="31986">MVPVCGSHVCCVGERSHQSSSRQHSVKKTRSKEKDHKGKKALKKSTSSEGEVEHHSRKSPKKSTSSEKEVKDQHKISSKKSKSSDSEVIPKNIATTSHDKETSGEGKADKKSKSPNKPAVHRVESETKEHKNVFVAKRVSARSLEENAVYGKYWYHRPPLENVVTHCDEDRYEYTPTLAAPAQEEGSFEKERRSKNSGLCVGCKEPMCLICKHFICNCECNRPNFVICNLCHHKLVPRKKKVCPPPHQKRRNETCQNGAMDGDAMFLLPLLASMQANANCQSCNC</sequence>
<evidence type="ECO:0000256" key="1">
    <source>
        <dbReference type="SAM" id="MobiDB-lite"/>
    </source>
</evidence>
<proteinExistence type="predicted"/>
<dbReference type="AlphaFoldDB" id="A0A6A4K4W5"/>
<comment type="caution">
    <text evidence="2">The sequence shown here is derived from an EMBL/GenBank/DDBJ whole genome shotgun (WGS) entry which is preliminary data.</text>
</comment>
<feature type="compositionally biased region" description="Basic residues" evidence="1">
    <location>
        <begin position="24"/>
        <end position="43"/>
    </location>
</feature>
<evidence type="ECO:0000313" key="2">
    <source>
        <dbReference type="EMBL" id="KAF6213149.1"/>
    </source>
</evidence>
<feature type="compositionally biased region" description="Basic and acidic residues" evidence="1">
    <location>
        <begin position="64"/>
        <end position="75"/>
    </location>
</feature>
<evidence type="ECO:0000313" key="3">
    <source>
        <dbReference type="Proteomes" id="UP000466442"/>
    </source>
</evidence>
<dbReference type="EMBL" id="WIXP02000003">
    <property type="protein sequence ID" value="KAF6213149.1"/>
    <property type="molecule type" value="Genomic_DNA"/>
</dbReference>
<feature type="region of interest" description="Disordered" evidence="1">
    <location>
        <begin position="12"/>
        <end position="129"/>
    </location>
</feature>
<gene>
    <name evidence="2" type="ORF">GE061_010864</name>
</gene>
<organism evidence="2 3">
    <name type="scientific">Apolygus lucorum</name>
    <name type="common">Small green plant bug</name>
    <name type="synonym">Lygocoris lucorum</name>
    <dbReference type="NCBI Taxonomy" id="248454"/>
    <lineage>
        <taxon>Eukaryota</taxon>
        <taxon>Metazoa</taxon>
        <taxon>Ecdysozoa</taxon>
        <taxon>Arthropoda</taxon>
        <taxon>Hexapoda</taxon>
        <taxon>Insecta</taxon>
        <taxon>Pterygota</taxon>
        <taxon>Neoptera</taxon>
        <taxon>Paraneoptera</taxon>
        <taxon>Hemiptera</taxon>
        <taxon>Heteroptera</taxon>
        <taxon>Panheteroptera</taxon>
        <taxon>Cimicomorpha</taxon>
        <taxon>Miridae</taxon>
        <taxon>Mirini</taxon>
        <taxon>Apolygus</taxon>
    </lineage>
</organism>